<gene>
    <name evidence="2" type="ORF">Plil01_001358700</name>
</gene>
<evidence type="ECO:0000256" key="1">
    <source>
        <dbReference type="SAM" id="Phobius"/>
    </source>
</evidence>
<keyword evidence="1" id="KW-1133">Transmembrane helix</keyword>
<evidence type="ECO:0000313" key="3">
    <source>
        <dbReference type="Proteomes" id="UP001165083"/>
    </source>
</evidence>
<dbReference type="AlphaFoldDB" id="A0A9W6UEP0"/>
<keyword evidence="1" id="KW-0812">Transmembrane</keyword>
<organism evidence="2 3">
    <name type="scientific">Phytophthora lilii</name>
    <dbReference type="NCBI Taxonomy" id="2077276"/>
    <lineage>
        <taxon>Eukaryota</taxon>
        <taxon>Sar</taxon>
        <taxon>Stramenopiles</taxon>
        <taxon>Oomycota</taxon>
        <taxon>Peronosporomycetes</taxon>
        <taxon>Peronosporales</taxon>
        <taxon>Peronosporaceae</taxon>
        <taxon>Phytophthora</taxon>
    </lineage>
</organism>
<feature type="transmembrane region" description="Helical" evidence="1">
    <location>
        <begin position="111"/>
        <end position="133"/>
    </location>
</feature>
<keyword evidence="3" id="KW-1185">Reference proteome</keyword>
<feature type="transmembrane region" description="Helical" evidence="1">
    <location>
        <begin position="158"/>
        <end position="183"/>
    </location>
</feature>
<sequence>MPMKGRDSPSMKVGWEASGIDVPSYQSPTNANLLNSARHMSSTNRGPVLVKGLPPPQLSAMLSKIHPEANTSRRESMERRESRRPSALMRFATGISATLLSAQTKSMYLQALFAAVLCICLLWTVWLILLNLAPNYTVNRVMKTEHFDFWLFVDPPPLTLWLAVLGLSLVGVGYIVILVMMIYRPKLIKPSAPSPRSVIRGASSKLGAADEATRRTTSSALIIVNDLADVDGTSKRQAVSETTLFMFPMTPESL</sequence>
<comment type="caution">
    <text evidence="2">The sequence shown here is derived from an EMBL/GenBank/DDBJ whole genome shotgun (WGS) entry which is preliminary data.</text>
</comment>
<dbReference type="EMBL" id="BSXW01000934">
    <property type="protein sequence ID" value="GMF31784.1"/>
    <property type="molecule type" value="Genomic_DNA"/>
</dbReference>
<accession>A0A9W6UEP0</accession>
<reference evidence="2" key="1">
    <citation type="submission" date="2023-04" db="EMBL/GenBank/DDBJ databases">
        <title>Phytophthora lilii NBRC 32176.</title>
        <authorList>
            <person name="Ichikawa N."/>
            <person name="Sato H."/>
            <person name="Tonouchi N."/>
        </authorList>
    </citation>
    <scope>NUCLEOTIDE SEQUENCE</scope>
    <source>
        <strain evidence="2">NBRC 32176</strain>
    </source>
</reference>
<proteinExistence type="predicted"/>
<name>A0A9W6UEP0_9STRA</name>
<dbReference type="Proteomes" id="UP001165083">
    <property type="component" value="Unassembled WGS sequence"/>
</dbReference>
<protein>
    <submittedName>
        <fullName evidence="2">Unnamed protein product</fullName>
    </submittedName>
</protein>
<keyword evidence="1" id="KW-0472">Membrane</keyword>
<evidence type="ECO:0000313" key="2">
    <source>
        <dbReference type="EMBL" id="GMF31784.1"/>
    </source>
</evidence>